<reference evidence="1" key="1">
    <citation type="submission" date="2021-02" db="EMBL/GenBank/DDBJ databases">
        <title>Genome-Resolved Metagenomics of a Microbial Community Performing Photosynthetic Biological Nutrient Removal.</title>
        <authorList>
            <person name="Mcdaniel E.A."/>
        </authorList>
    </citation>
    <scope>NUCLEOTIDE SEQUENCE</scope>
    <source>
        <strain evidence="1">UWPOB_OBS1</strain>
    </source>
</reference>
<gene>
    <name evidence="1" type="ORF">J0M35_09760</name>
</gene>
<dbReference type="AlphaFoldDB" id="A0A8J7PAC8"/>
<comment type="caution">
    <text evidence="1">The sequence shown here is derived from an EMBL/GenBank/DDBJ whole genome shotgun (WGS) entry which is preliminary data.</text>
</comment>
<accession>A0A8J7PAC8</accession>
<organism evidence="1 2">
    <name type="scientific">Candidatus Obscuribacter phosphatis</name>
    <dbReference type="NCBI Taxonomy" id="1906157"/>
    <lineage>
        <taxon>Bacteria</taxon>
        <taxon>Bacillati</taxon>
        <taxon>Candidatus Melainabacteria</taxon>
        <taxon>Candidatus Obscuribacterales</taxon>
        <taxon>Candidatus Obscuribacteraceae</taxon>
        <taxon>Candidatus Obscuribacter</taxon>
    </lineage>
</organism>
<evidence type="ECO:0000313" key="2">
    <source>
        <dbReference type="Proteomes" id="UP000664277"/>
    </source>
</evidence>
<proteinExistence type="predicted"/>
<name>A0A8J7PAC8_9BACT</name>
<sequence length="113" mass="13182">MLIYEVNLEVNDSVKFKYAGWLPSHLEKMLKFRGFRHAYWFYRDPQIEGLAENLTLWTIHYIIDDLGCLNEYLHGPAKEMRQEAIELFGDQFKATRRILTPLAGAGIDTETST</sequence>
<dbReference type="Proteomes" id="UP000664277">
    <property type="component" value="Unassembled WGS sequence"/>
</dbReference>
<dbReference type="Pfam" id="PF14114">
    <property type="entry name" value="DUF4286"/>
    <property type="match status" value="1"/>
</dbReference>
<evidence type="ECO:0000313" key="1">
    <source>
        <dbReference type="EMBL" id="MBN8660637.1"/>
    </source>
</evidence>
<protein>
    <submittedName>
        <fullName evidence="1">DUF4286 family protein</fullName>
    </submittedName>
</protein>
<dbReference type="EMBL" id="JAFLCK010000012">
    <property type="protein sequence ID" value="MBN8660637.1"/>
    <property type="molecule type" value="Genomic_DNA"/>
</dbReference>
<dbReference type="InterPro" id="IPR025563">
    <property type="entry name" value="DUF4286"/>
</dbReference>